<organism evidence="3 4">
    <name type="scientific">Lithocarpus litseifolius</name>
    <dbReference type="NCBI Taxonomy" id="425828"/>
    <lineage>
        <taxon>Eukaryota</taxon>
        <taxon>Viridiplantae</taxon>
        <taxon>Streptophyta</taxon>
        <taxon>Embryophyta</taxon>
        <taxon>Tracheophyta</taxon>
        <taxon>Spermatophyta</taxon>
        <taxon>Magnoliopsida</taxon>
        <taxon>eudicotyledons</taxon>
        <taxon>Gunneridae</taxon>
        <taxon>Pentapetalae</taxon>
        <taxon>rosids</taxon>
        <taxon>fabids</taxon>
        <taxon>Fagales</taxon>
        <taxon>Fagaceae</taxon>
        <taxon>Lithocarpus</taxon>
    </lineage>
</organism>
<evidence type="ECO:0000313" key="3">
    <source>
        <dbReference type="EMBL" id="KAL0006376.1"/>
    </source>
</evidence>
<reference evidence="3 4" key="1">
    <citation type="submission" date="2024-01" db="EMBL/GenBank/DDBJ databases">
        <title>A telomere-to-telomere, gap-free genome of sweet tea (Lithocarpus litseifolius).</title>
        <authorList>
            <person name="Zhou J."/>
        </authorList>
    </citation>
    <scope>NUCLEOTIDE SEQUENCE [LARGE SCALE GENOMIC DNA]</scope>
    <source>
        <strain evidence="3">Zhou-2022a</strain>
        <tissue evidence="3">Leaf</tissue>
    </source>
</reference>
<name>A0AAW2DB48_9ROSI</name>
<dbReference type="InterPro" id="IPR044824">
    <property type="entry name" value="MAIN-like"/>
</dbReference>
<feature type="region of interest" description="Disordered" evidence="1">
    <location>
        <begin position="573"/>
        <end position="604"/>
    </location>
</feature>
<dbReference type="Pfam" id="PF10536">
    <property type="entry name" value="PMD"/>
    <property type="match status" value="1"/>
</dbReference>
<dbReference type="PANTHER" id="PTHR46033:SF8">
    <property type="entry name" value="PROTEIN MAINTENANCE OF MERISTEMS-LIKE"/>
    <property type="match status" value="1"/>
</dbReference>
<accession>A0AAW2DB48</accession>
<evidence type="ECO:0000259" key="2">
    <source>
        <dbReference type="Pfam" id="PF10536"/>
    </source>
</evidence>
<dbReference type="PANTHER" id="PTHR46033">
    <property type="entry name" value="PROTEIN MAIN-LIKE 2"/>
    <property type="match status" value="1"/>
</dbReference>
<feature type="domain" description="Aminotransferase-like plant mobile" evidence="2">
    <location>
        <begin position="68"/>
        <end position="435"/>
    </location>
</feature>
<protein>
    <recommendedName>
        <fullName evidence="2">Aminotransferase-like plant mobile domain-containing protein</fullName>
    </recommendedName>
</protein>
<keyword evidence="4" id="KW-1185">Reference proteome</keyword>
<dbReference type="GO" id="GO:0010073">
    <property type="term" value="P:meristem maintenance"/>
    <property type="evidence" value="ECO:0007669"/>
    <property type="project" value="InterPro"/>
</dbReference>
<evidence type="ECO:0000256" key="1">
    <source>
        <dbReference type="SAM" id="MobiDB-lite"/>
    </source>
</evidence>
<dbReference type="InterPro" id="IPR019557">
    <property type="entry name" value="AminoTfrase-like_pln_mobile"/>
</dbReference>
<proteinExistence type="predicted"/>
<dbReference type="AlphaFoldDB" id="A0AAW2DB48"/>
<feature type="compositionally biased region" description="Basic and acidic residues" evidence="1">
    <location>
        <begin position="574"/>
        <end position="588"/>
    </location>
</feature>
<evidence type="ECO:0000313" key="4">
    <source>
        <dbReference type="Proteomes" id="UP001459277"/>
    </source>
</evidence>
<sequence length="777" mass="88446">MQQLPNMDPGPVVGTQLTQQLAHRSTALWETPAAGEVVPGVLKCRRRSCQLPQHGLDPRIAHYIAEAGFKGLFKVPNMEVDHALITALVERWRPETHTFHLPHGEMGITLQDIEVMLGVSIDGLPVTGSVKLEWPLLCHDLLGHRPPDPVLHPYENMSILAGARLRVSWLKEQFRGPIPADAADEVVQQHARYHILVWLGSILFMDKSADWVSVMPLQFLNPISDAKRYSWASGALAWLYRHLCKASETKAKQIGGALMLVQLWAYSRFPVICPVTRPPQPPVEAGPLARRWKGPKSTTEHATHVLAVYRASLSSIRAHQVVWEPYIDFLDSLPQYCTAGRHIWRAIVPLIYFWIVEEHHPERVFRQFGMKQAPLEIVDTSVDLHRISLQGKLERTWPQEHAGYIERWAHRGEHVAEAPILDGDTTYLVAYMESYRRMTRRYITQESAYWDMLVRQQFHASRPMDRQYMCVAACIMKFMFYGAIELIFSVKRNRKFCMNLPLNSELVVSLGIFMILGTQGCEHSNALKFNGCEKHGNIRVHVLILVMAPKKSKTIKPKAKRVSASSSEPAIAFDETRPRVHGDGDVHAEGSPVEPTTVVADDGDDETYTDHYGGKWVGQKRDFVNMPIYTYESLGSVGHIMIGKPTKLSTYTTTATEFTVAEPPWSTLYEKRCELEVYCRWHGLPVPKARSAELPRDEPANILARLEKENNQMQRRLDRFHAIEKAKKHLKGKAQERAMKSINEINAVDDERDLSDFSDSSNDDFQKFLPTNIRRCC</sequence>
<comment type="caution">
    <text evidence="3">The sequence shown here is derived from an EMBL/GenBank/DDBJ whole genome shotgun (WGS) entry which is preliminary data.</text>
</comment>
<gene>
    <name evidence="3" type="ORF">SO802_013937</name>
</gene>
<dbReference type="Proteomes" id="UP001459277">
    <property type="component" value="Unassembled WGS sequence"/>
</dbReference>
<dbReference type="EMBL" id="JAZDWU010000004">
    <property type="protein sequence ID" value="KAL0006376.1"/>
    <property type="molecule type" value="Genomic_DNA"/>
</dbReference>